<dbReference type="GO" id="GO:0003677">
    <property type="term" value="F:DNA binding"/>
    <property type="evidence" value="ECO:0007669"/>
    <property type="project" value="UniProtKB-KW"/>
</dbReference>
<accession>H5TUM1</accession>
<dbReference type="InterPro" id="IPR011711">
    <property type="entry name" value="GntR_C"/>
</dbReference>
<dbReference type="SMART" id="SM00895">
    <property type="entry name" value="FCD"/>
    <property type="match status" value="1"/>
</dbReference>
<sequence length="235" mass="25863">MVVTMATAKAKQTRGDLVYAQLRGEILGGRYLPGDRLKFGALAAECDASMSVIREALTRLSLEGLVTNEPNVGYAVTEISIPRLRELTDARLELEGLVFGRAIGDGDLAWESSVVAAHHRMVGTRYLTDDDPVRVTDDWALAHAAFHRALLDGCGNKKLLQLANGLRDEAELYRRWSQPLGREKNRDLDGEHRRMMELALARDADGAVTALRDHIAHTTELLVESDIAVHSAVTL</sequence>
<name>H5TUM1_9ACTN</name>
<evidence type="ECO:0000256" key="1">
    <source>
        <dbReference type="ARBA" id="ARBA00023015"/>
    </source>
</evidence>
<dbReference type="Pfam" id="PF07729">
    <property type="entry name" value="FCD"/>
    <property type="match status" value="1"/>
</dbReference>
<dbReference type="Gene3D" id="1.20.120.530">
    <property type="entry name" value="GntR ligand-binding domain-like"/>
    <property type="match status" value="1"/>
</dbReference>
<evidence type="ECO:0000256" key="3">
    <source>
        <dbReference type="ARBA" id="ARBA00023163"/>
    </source>
</evidence>
<dbReference type="eggNOG" id="COG1802">
    <property type="taxonomic scope" value="Bacteria"/>
</dbReference>
<dbReference type="GO" id="GO:0003700">
    <property type="term" value="F:DNA-binding transcription factor activity"/>
    <property type="evidence" value="ECO:0007669"/>
    <property type="project" value="InterPro"/>
</dbReference>
<evidence type="ECO:0000313" key="5">
    <source>
        <dbReference type="EMBL" id="GAB37179.1"/>
    </source>
</evidence>
<comment type="caution">
    <text evidence="5">The sequence shown here is derived from an EMBL/GenBank/DDBJ whole genome shotgun (WGS) entry which is preliminary data.</text>
</comment>
<dbReference type="InterPro" id="IPR008920">
    <property type="entry name" value="TF_FadR/GntR_C"/>
</dbReference>
<dbReference type="SUPFAM" id="SSF46785">
    <property type="entry name" value="Winged helix' DNA-binding domain"/>
    <property type="match status" value="1"/>
</dbReference>
<reference evidence="5 6" key="1">
    <citation type="submission" date="2012-02" db="EMBL/GenBank/DDBJ databases">
        <title>Whole genome shotgun sequence of Gordonia sputi NBRC 100414.</title>
        <authorList>
            <person name="Yoshida I."/>
            <person name="Hosoyama A."/>
            <person name="Tsuchikane K."/>
            <person name="Katsumata H."/>
            <person name="Yamazaki S."/>
            <person name="Fujita N."/>
        </authorList>
    </citation>
    <scope>NUCLEOTIDE SEQUENCE [LARGE SCALE GENOMIC DNA]</scope>
    <source>
        <strain evidence="5 6">NBRC 100414</strain>
    </source>
</reference>
<dbReference type="InterPro" id="IPR000524">
    <property type="entry name" value="Tscrpt_reg_HTH_GntR"/>
</dbReference>
<proteinExistence type="predicted"/>
<dbReference type="EMBL" id="BAFC01000003">
    <property type="protein sequence ID" value="GAB37179.1"/>
    <property type="molecule type" value="Genomic_DNA"/>
</dbReference>
<dbReference type="Proteomes" id="UP000005845">
    <property type="component" value="Unassembled WGS sequence"/>
</dbReference>
<dbReference type="Gene3D" id="1.10.10.10">
    <property type="entry name" value="Winged helix-like DNA-binding domain superfamily/Winged helix DNA-binding domain"/>
    <property type="match status" value="1"/>
</dbReference>
<keyword evidence="1" id="KW-0805">Transcription regulation</keyword>
<dbReference type="SUPFAM" id="SSF48008">
    <property type="entry name" value="GntR ligand-binding domain-like"/>
    <property type="match status" value="1"/>
</dbReference>
<evidence type="ECO:0000256" key="2">
    <source>
        <dbReference type="ARBA" id="ARBA00023125"/>
    </source>
</evidence>
<gene>
    <name evidence="5" type="ORF">GOSPT_003_00180</name>
</gene>
<protein>
    <submittedName>
        <fullName evidence="5">Putative GntR family transcriptional regulator</fullName>
    </submittedName>
</protein>
<dbReference type="PANTHER" id="PTHR43537:SF24">
    <property type="entry name" value="GLUCONATE OPERON TRANSCRIPTIONAL REPRESSOR"/>
    <property type="match status" value="1"/>
</dbReference>
<dbReference type="Pfam" id="PF00392">
    <property type="entry name" value="GntR"/>
    <property type="match status" value="1"/>
</dbReference>
<dbReference type="PANTHER" id="PTHR43537">
    <property type="entry name" value="TRANSCRIPTIONAL REGULATOR, GNTR FAMILY"/>
    <property type="match status" value="1"/>
</dbReference>
<dbReference type="PROSITE" id="PS50949">
    <property type="entry name" value="HTH_GNTR"/>
    <property type="match status" value="1"/>
</dbReference>
<organism evidence="5 6">
    <name type="scientific">Gordonia sputi NBRC 100414</name>
    <dbReference type="NCBI Taxonomy" id="1089453"/>
    <lineage>
        <taxon>Bacteria</taxon>
        <taxon>Bacillati</taxon>
        <taxon>Actinomycetota</taxon>
        <taxon>Actinomycetes</taxon>
        <taxon>Mycobacteriales</taxon>
        <taxon>Gordoniaceae</taxon>
        <taxon>Gordonia</taxon>
    </lineage>
</organism>
<keyword evidence="2" id="KW-0238">DNA-binding</keyword>
<keyword evidence="6" id="KW-1185">Reference proteome</keyword>
<dbReference type="InterPro" id="IPR036390">
    <property type="entry name" value="WH_DNA-bd_sf"/>
</dbReference>
<feature type="domain" description="HTH gntR-type" evidence="4">
    <location>
        <begin position="12"/>
        <end position="79"/>
    </location>
</feature>
<dbReference type="InterPro" id="IPR036388">
    <property type="entry name" value="WH-like_DNA-bd_sf"/>
</dbReference>
<keyword evidence="3" id="KW-0804">Transcription</keyword>
<dbReference type="SMART" id="SM00345">
    <property type="entry name" value="HTH_GNTR"/>
    <property type="match status" value="1"/>
</dbReference>
<evidence type="ECO:0000259" key="4">
    <source>
        <dbReference type="PROSITE" id="PS50949"/>
    </source>
</evidence>
<evidence type="ECO:0000313" key="6">
    <source>
        <dbReference type="Proteomes" id="UP000005845"/>
    </source>
</evidence>
<dbReference type="AlphaFoldDB" id="H5TUM1"/>